<dbReference type="Pfam" id="PF01764">
    <property type="entry name" value="Lipase_3"/>
    <property type="match status" value="1"/>
</dbReference>
<dbReference type="GO" id="GO:0006629">
    <property type="term" value="P:lipid metabolic process"/>
    <property type="evidence" value="ECO:0007669"/>
    <property type="project" value="InterPro"/>
</dbReference>
<dbReference type="PANTHER" id="PTHR45908">
    <property type="entry name" value="PROTEIN CBG11750-RELATED"/>
    <property type="match status" value="1"/>
</dbReference>
<protein>
    <submittedName>
        <fullName evidence="3">Lipase (Class 3) domain-containing protein</fullName>
    </submittedName>
</protein>
<dbReference type="PANTHER" id="PTHR45908:SF5">
    <property type="entry name" value="FUNGAL LIPASE-LIKE DOMAIN-CONTAINING PROTEIN"/>
    <property type="match status" value="1"/>
</dbReference>
<feature type="domain" description="Fungal lipase-type" evidence="2">
    <location>
        <begin position="101"/>
        <end position="236"/>
    </location>
</feature>
<organism evidence="3 4">
    <name type="scientific">Ditylenchus destructor</name>
    <dbReference type="NCBI Taxonomy" id="166010"/>
    <lineage>
        <taxon>Eukaryota</taxon>
        <taxon>Metazoa</taxon>
        <taxon>Ecdysozoa</taxon>
        <taxon>Nematoda</taxon>
        <taxon>Chromadorea</taxon>
        <taxon>Rhabditida</taxon>
        <taxon>Tylenchina</taxon>
        <taxon>Tylenchomorpha</taxon>
        <taxon>Sphaerularioidea</taxon>
        <taxon>Anguinidae</taxon>
        <taxon>Anguininae</taxon>
        <taxon>Ditylenchus</taxon>
    </lineage>
</organism>
<sequence>MILFVSVLLYILLRAGVECAYSDALGRQIVNLAAGAYGNANQQVSCIRKFAEKRYNNLNAARFLNRHPVDDCDGYGHHCSMYAVEVPRSRRLNISVPLLIFVFEGTTNFTQLLVEAWEALKAMQNLIVGSYAYGKVNRYFKKVFDKLWPFVQYYIQNYPGHHLWFLGHSLGGTAAALAAFFTRVLGLRTADQIEVITLGEPRVGNPHFAFYYDQFVPHSSRVVNGLDLVPHLYPCVKDHEIVSAINAAPGCDQHDENGYYHHGREKWYNRGTDRTGFRDCGGEPKNEDISCSNSHDFGLGFGLLFRPGSHFATHRTYFGHWLWYYGVAGCDSAREQILIQGHDVDEALDEHLAYGTLPS</sequence>
<dbReference type="Gene3D" id="3.40.50.1820">
    <property type="entry name" value="alpha/beta hydrolase"/>
    <property type="match status" value="1"/>
</dbReference>
<dbReference type="CDD" id="cd00519">
    <property type="entry name" value="Lipase_3"/>
    <property type="match status" value="1"/>
</dbReference>
<reference evidence="3" key="1">
    <citation type="submission" date="2022-01" db="EMBL/GenBank/DDBJ databases">
        <title>Genome Sequence Resource for Two Populations of Ditylenchus destructor, the Migratory Endoparasitic Phytonematode.</title>
        <authorList>
            <person name="Zhang H."/>
            <person name="Lin R."/>
            <person name="Xie B."/>
        </authorList>
    </citation>
    <scope>NUCLEOTIDE SEQUENCE</scope>
    <source>
        <strain evidence="3">BazhouSP</strain>
    </source>
</reference>
<accession>A0AAD4MYM0</accession>
<feature type="signal peptide" evidence="1">
    <location>
        <begin position="1"/>
        <end position="19"/>
    </location>
</feature>
<dbReference type="InterPro" id="IPR002921">
    <property type="entry name" value="Fungal_lipase-type"/>
</dbReference>
<evidence type="ECO:0000259" key="2">
    <source>
        <dbReference type="Pfam" id="PF01764"/>
    </source>
</evidence>
<dbReference type="AlphaFoldDB" id="A0AAD4MYM0"/>
<evidence type="ECO:0000256" key="1">
    <source>
        <dbReference type="SAM" id="SignalP"/>
    </source>
</evidence>
<evidence type="ECO:0000313" key="4">
    <source>
        <dbReference type="Proteomes" id="UP001201812"/>
    </source>
</evidence>
<evidence type="ECO:0000313" key="3">
    <source>
        <dbReference type="EMBL" id="KAI1710777.1"/>
    </source>
</evidence>
<comment type="caution">
    <text evidence="3">The sequence shown here is derived from an EMBL/GenBank/DDBJ whole genome shotgun (WGS) entry which is preliminary data.</text>
</comment>
<proteinExistence type="predicted"/>
<gene>
    <name evidence="3" type="ORF">DdX_10476</name>
</gene>
<dbReference type="Proteomes" id="UP001201812">
    <property type="component" value="Unassembled WGS sequence"/>
</dbReference>
<dbReference type="EMBL" id="JAKKPZ010000024">
    <property type="protein sequence ID" value="KAI1710777.1"/>
    <property type="molecule type" value="Genomic_DNA"/>
</dbReference>
<keyword evidence="4" id="KW-1185">Reference proteome</keyword>
<dbReference type="SUPFAM" id="SSF53474">
    <property type="entry name" value="alpha/beta-Hydrolases"/>
    <property type="match status" value="1"/>
</dbReference>
<keyword evidence="1" id="KW-0732">Signal</keyword>
<feature type="chain" id="PRO_5042266517" evidence="1">
    <location>
        <begin position="20"/>
        <end position="359"/>
    </location>
</feature>
<dbReference type="InterPro" id="IPR029058">
    <property type="entry name" value="AB_hydrolase_fold"/>
</dbReference>
<name>A0AAD4MYM0_9BILA</name>